<dbReference type="EMBL" id="WRXO01000007">
    <property type="protein sequence ID" value="MVT43300.1"/>
    <property type="molecule type" value="Genomic_DNA"/>
</dbReference>
<evidence type="ECO:0000313" key="8">
    <source>
        <dbReference type="Proteomes" id="UP000468388"/>
    </source>
</evidence>
<feature type="transmembrane region" description="Helical" evidence="5">
    <location>
        <begin position="244"/>
        <end position="262"/>
    </location>
</feature>
<dbReference type="AlphaFoldDB" id="A0A6N8JDK6"/>
<feature type="domain" description="Inositolphosphotransferase Aur1/Ipt1" evidence="6">
    <location>
        <begin position="112"/>
        <end position="284"/>
    </location>
</feature>
<comment type="caution">
    <text evidence="7">The sequence shown here is derived from an EMBL/GenBank/DDBJ whole genome shotgun (WGS) entry which is preliminary data.</text>
</comment>
<feature type="transmembrane region" description="Helical" evidence="5">
    <location>
        <begin position="219"/>
        <end position="237"/>
    </location>
</feature>
<evidence type="ECO:0000256" key="1">
    <source>
        <dbReference type="ARBA" id="ARBA00004141"/>
    </source>
</evidence>
<dbReference type="InterPro" id="IPR026841">
    <property type="entry name" value="Aur1/Ipt1"/>
</dbReference>
<dbReference type="PANTHER" id="PTHR31310:SF7">
    <property type="entry name" value="PA-PHOSPHATASE RELATED-FAMILY PROTEIN DDB_G0268928"/>
    <property type="match status" value="1"/>
</dbReference>
<keyword evidence="4 5" id="KW-0472">Membrane</keyword>
<feature type="transmembrane region" description="Helical" evidence="5">
    <location>
        <begin position="12"/>
        <end position="30"/>
    </location>
</feature>
<organism evidence="7 8">
    <name type="scientific">Chitinophaga oryziterrae</name>
    <dbReference type="NCBI Taxonomy" id="1031224"/>
    <lineage>
        <taxon>Bacteria</taxon>
        <taxon>Pseudomonadati</taxon>
        <taxon>Bacteroidota</taxon>
        <taxon>Chitinophagia</taxon>
        <taxon>Chitinophagales</taxon>
        <taxon>Chitinophagaceae</taxon>
        <taxon>Chitinophaga</taxon>
    </lineage>
</organism>
<dbReference type="Proteomes" id="UP000468388">
    <property type="component" value="Unassembled WGS sequence"/>
</dbReference>
<dbReference type="Pfam" id="PF14378">
    <property type="entry name" value="PAP2_3"/>
    <property type="match status" value="1"/>
</dbReference>
<dbReference type="PANTHER" id="PTHR31310">
    <property type="match status" value="1"/>
</dbReference>
<evidence type="ECO:0000259" key="6">
    <source>
        <dbReference type="Pfam" id="PF14378"/>
    </source>
</evidence>
<comment type="subcellular location">
    <subcellularLocation>
        <location evidence="1">Membrane</location>
        <topology evidence="1">Multi-pass membrane protein</topology>
    </subcellularLocation>
</comment>
<keyword evidence="2 5" id="KW-0812">Transmembrane</keyword>
<feature type="transmembrane region" description="Helical" evidence="5">
    <location>
        <begin position="122"/>
        <end position="143"/>
    </location>
</feature>
<name>A0A6N8JDK6_9BACT</name>
<dbReference type="OrthoDB" id="629685at2"/>
<keyword evidence="8" id="KW-1185">Reference proteome</keyword>
<dbReference type="InterPro" id="IPR052185">
    <property type="entry name" value="IPC_Synthase-Related"/>
</dbReference>
<gene>
    <name evidence="7" type="ORF">GO495_22065</name>
</gene>
<evidence type="ECO:0000256" key="2">
    <source>
        <dbReference type="ARBA" id="ARBA00022692"/>
    </source>
</evidence>
<keyword evidence="3 5" id="KW-1133">Transmembrane helix</keyword>
<sequence>MTSKGRFDIKTLLFTTTISIAYLLLSAWLVGFKTDQLWLVVIFNACYYFSWHTRHLITGFSIFIVYWVLFDYMKAFPNYLYNTVHIKDLYEAEKSLFGVVVNGVKVTPNEYWLSHSQSWIDIMSGIFYLCWVPVPLIFAAYLFYNDREAFIHFSATFLLVNLVGFVIYYIYPAAPPWYVQLHGFDFIAHTPGNPAGLTRFDQHMNANIFTALYSKSSNVFAAMPSLHSAYPLVVLYYSRHHMKVAFQALFAVIAVGIWFSAVYNSHHYVLDVAAGIICAAATIIFYRRVLMHTTWYKKGVAKFFVLVNTIR</sequence>
<feature type="transmembrane region" description="Helical" evidence="5">
    <location>
        <begin position="268"/>
        <end position="286"/>
    </location>
</feature>
<dbReference type="GO" id="GO:0016020">
    <property type="term" value="C:membrane"/>
    <property type="evidence" value="ECO:0007669"/>
    <property type="project" value="UniProtKB-SubCell"/>
</dbReference>
<proteinExistence type="predicted"/>
<dbReference type="CDD" id="cd03386">
    <property type="entry name" value="PAP2_Aur1_like"/>
    <property type="match status" value="1"/>
</dbReference>
<evidence type="ECO:0000256" key="5">
    <source>
        <dbReference type="SAM" id="Phobius"/>
    </source>
</evidence>
<evidence type="ECO:0000313" key="7">
    <source>
        <dbReference type="EMBL" id="MVT43300.1"/>
    </source>
</evidence>
<evidence type="ECO:0000256" key="3">
    <source>
        <dbReference type="ARBA" id="ARBA00022989"/>
    </source>
</evidence>
<protein>
    <submittedName>
        <fullName evidence="7">Inositol phosphorylceramide synthase</fullName>
    </submittedName>
</protein>
<feature type="transmembrane region" description="Helical" evidence="5">
    <location>
        <begin position="56"/>
        <end position="73"/>
    </location>
</feature>
<reference evidence="7 8" key="1">
    <citation type="submission" date="2019-12" db="EMBL/GenBank/DDBJ databases">
        <title>The draft genomic sequence of strain Chitinophaga oryziterrae JCM 16595.</title>
        <authorList>
            <person name="Zhang X."/>
        </authorList>
    </citation>
    <scope>NUCLEOTIDE SEQUENCE [LARGE SCALE GENOMIC DNA]</scope>
    <source>
        <strain evidence="7 8">JCM 16595</strain>
    </source>
</reference>
<evidence type="ECO:0000256" key="4">
    <source>
        <dbReference type="ARBA" id="ARBA00023136"/>
    </source>
</evidence>
<accession>A0A6N8JDK6</accession>
<feature type="transmembrane region" description="Helical" evidence="5">
    <location>
        <begin position="150"/>
        <end position="171"/>
    </location>
</feature>